<feature type="transmembrane region" description="Helical" evidence="1">
    <location>
        <begin position="184"/>
        <end position="209"/>
    </location>
</feature>
<accession>A0A6A5WJQ1</accession>
<dbReference type="EMBL" id="ML977579">
    <property type="protein sequence ID" value="KAF2002120.1"/>
    <property type="molecule type" value="Genomic_DNA"/>
</dbReference>
<evidence type="ECO:0000313" key="3">
    <source>
        <dbReference type="EMBL" id="KAF2002120.1"/>
    </source>
</evidence>
<dbReference type="OrthoDB" id="3918601at2759"/>
<dbReference type="Proteomes" id="UP000799779">
    <property type="component" value="Unassembled WGS sequence"/>
</dbReference>
<evidence type="ECO:0000313" key="4">
    <source>
        <dbReference type="Proteomes" id="UP000799779"/>
    </source>
</evidence>
<name>A0A6A5WJQ1_9PLEO</name>
<protein>
    <recommendedName>
        <fullName evidence="2">Rhodopsin domain-containing protein</fullName>
    </recommendedName>
</protein>
<evidence type="ECO:0000259" key="2">
    <source>
        <dbReference type="Pfam" id="PF20684"/>
    </source>
</evidence>
<dbReference type="PANTHER" id="PTHR39614">
    <property type="entry name" value="INTEGRAL MEMBRANE PROTEIN"/>
    <property type="match status" value="1"/>
</dbReference>
<feature type="transmembrane region" description="Helical" evidence="1">
    <location>
        <begin position="61"/>
        <end position="85"/>
    </location>
</feature>
<keyword evidence="1" id="KW-0472">Membrane</keyword>
<feature type="transmembrane region" description="Helical" evidence="1">
    <location>
        <begin position="105"/>
        <end position="130"/>
    </location>
</feature>
<feature type="transmembrane region" description="Helical" evidence="1">
    <location>
        <begin position="257"/>
        <end position="277"/>
    </location>
</feature>
<dbReference type="InterPro" id="IPR049326">
    <property type="entry name" value="Rhodopsin_dom_fungi"/>
</dbReference>
<feature type="transmembrane region" description="Helical" evidence="1">
    <location>
        <begin position="28"/>
        <end position="49"/>
    </location>
</feature>
<dbReference type="Pfam" id="PF20684">
    <property type="entry name" value="Fung_rhodopsin"/>
    <property type="match status" value="1"/>
</dbReference>
<gene>
    <name evidence="3" type="ORF">P154DRAFT_521254</name>
</gene>
<sequence length="395" mass="44490">MDPIRASLAAADATGPRFALITNDNVSGYLWITTLLCLVYSFLVISIRWHIKWNLYGWDDYTATVATFLQLAGAVPMFIALNNGLGKSEKLQRPSWVAYAGKMTWASQIFILASLCAAKCSIAYLLLRLFTRDLDVTRKPWLLCNGTLALTIAWGIGSMIGVGVGCQPSAFLRDVHGHYERRLLRWRIIIGFDIAIELLLILLPVFFLWRIQMKRYIKLQVIIAFGVRFPVIALAAAHLHHLAKFTNDTGDNPSKQIIPALVYIQLELFWALIAATIPTMKTFMKSFNSGFGMEIDLDGYGTVSRRHDTGYQLQTFSTPSRRYSTVTTKISTKLRHMSETIETVDDDCIRTNTVGTETPIYHAQNTVSIDAGSQEMIITREVDWTVSYEGPHPRK</sequence>
<feature type="domain" description="Rhodopsin" evidence="2">
    <location>
        <begin position="50"/>
        <end position="285"/>
    </location>
</feature>
<reference evidence="3" key="1">
    <citation type="journal article" date="2020" name="Stud. Mycol.">
        <title>101 Dothideomycetes genomes: a test case for predicting lifestyles and emergence of pathogens.</title>
        <authorList>
            <person name="Haridas S."/>
            <person name="Albert R."/>
            <person name="Binder M."/>
            <person name="Bloem J."/>
            <person name="Labutti K."/>
            <person name="Salamov A."/>
            <person name="Andreopoulos B."/>
            <person name="Baker S."/>
            <person name="Barry K."/>
            <person name="Bills G."/>
            <person name="Bluhm B."/>
            <person name="Cannon C."/>
            <person name="Castanera R."/>
            <person name="Culley D."/>
            <person name="Daum C."/>
            <person name="Ezra D."/>
            <person name="Gonzalez J."/>
            <person name="Henrissat B."/>
            <person name="Kuo A."/>
            <person name="Liang C."/>
            <person name="Lipzen A."/>
            <person name="Lutzoni F."/>
            <person name="Magnuson J."/>
            <person name="Mondo S."/>
            <person name="Nolan M."/>
            <person name="Ohm R."/>
            <person name="Pangilinan J."/>
            <person name="Park H.-J."/>
            <person name="Ramirez L."/>
            <person name="Alfaro M."/>
            <person name="Sun H."/>
            <person name="Tritt A."/>
            <person name="Yoshinaga Y."/>
            <person name="Zwiers L.-H."/>
            <person name="Turgeon B."/>
            <person name="Goodwin S."/>
            <person name="Spatafora J."/>
            <person name="Crous P."/>
            <person name="Grigoriev I."/>
        </authorList>
    </citation>
    <scope>NUCLEOTIDE SEQUENCE</scope>
    <source>
        <strain evidence="3">CBS 123094</strain>
    </source>
</reference>
<dbReference type="AlphaFoldDB" id="A0A6A5WJQ1"/>
<keyword evidence="1" id="KW-1133">Transmembrane helix</keyword>
<keyword evidence="4" id="KW-1185">Reference proteome</keyword>
<feature type="transmembrane region" description="Helical" evidence="1">
    <location>
        <begin position="142"/>
        <end position="164"/>
    </location>
</feature>
<dbReference type="PANTHER" id="PTHR39614:SF2">
    <property type="entry name" value="INTEGRAL MEMBRANE PROTEIN"/>
    <property type="match status" value="1"/>
</dbReference>
<feature type="transmembrane region" description="Helical" evidence="1">
    <location>
        <begin position="216"/>
        <end position="237"/>
    </location>
</feature>
<keyword evidence="1" id="KW-0812">Transmembrane</keyword>
<organism evidence="3 4">
    <name type="scientific">Amniculicola lignicola CBS 123094</name>
    <dbReference type="NCBI Taxonomy" id="1392246"/>
    <lineage>
        <taxon>Eukaryota</taxon>
        <taxon>Fungi</taxon>
        <taxon>Dikarya</taxon>
        <taxon>Ascomycota</taxon>
        <taxon>Pezizomycotina</taxon>
        <taxon>Dothideomycetes</taxon>
        <taxon>Pleosporomycetidae</taxon>
        <taxon>Pleosporales</taxon>
        <taxon>Amniculicolaceae</taxon>
        <taxon>Amniculicola</taxon>
    </lineage>
</organism>
<evidence type="ECO:0000256" key="1">
    <source>
        <dbReference type="SAM" id="Phobius"/>
    </source>
</evidence>
<proteinExistence type="predicted"/>